<reference evidence="2" key="2">
    <citation type="submission" date="2022-06" db="UniProtKB">
        <authorList>
            <consortium name="EnsemblMetazoa"/>
        </authorList>
    </citation>
    <scope>IDENTIFICATION</scope>
    <source>
        <strain evidence="2">DF5081</strain>
    </source>
</reference>
<keyword evidence="1" id="KW-0175">Coiled coil</keyword>
<dbReference type="AlphaFoldDB" id="A0A8R1I5U9"/>
<name>A0A8R1I5U9_CAEJA</name>
<proteinExistence type="predicted"/>
<dbReference type="EnsemblMetazoa" id="CJA17577.1">
    <property type="protein sequence ID" value="CJA17577.1"/>
    <property type="gene ID" value="WBGene00136781"/>
</dbReference>
<evidence type="ECO:0000256" key="1">
    <source>
        <dbReference type="SAM" id="Coils"/>
    </source>
</evidence>
<reference evidence="3" key="1">
    <citation type="submission" date="2010-08" db="EMBL/GenBank/DDBJ databases">
        <authorList>
            <consortium name="Caenorhabditis japonica Sequencing Consortium"/>
            <person name="Wilson R.K."/>
        </authorList>
    </citation>
    <scope>NUCLEOTIDE SEQUENCE [LARGE SCALE GENOMIC DNA]</scope>
    <source>
        <strain evidence="3">DF5081</strain>
    </source>
</reference>
<protein>
    <submittedName>
        <fullName evidence="2">Uncharacterized protein</fullName>
    </submittedName>
</protein>
<organism evidence="2 3">
    <name type="scientific">Caenorhabditis japonica</name>
    <dbReference type="NCBI Taxonomy" id="281687"/>
    <lineage>
        <taxon>Eukaryota</taxon>
        <taxon>Metazoa</taxon>
        <taxon>Ecdysozoa</taxon>
        <taxon>Nematoda</taxon>
        <taxon>Chromadorea</taxon>
        <taxon>Rhabditida</taxon>
        <taxon>Rhabditina</taxon>
        <taxon>Rhabditomorpha</taxon>
        <taxon>Rhabditoidea</taxon>
        <taxon>Rhabditidae</taxon>
        <taxon>Peloderinae</taxon>
        <taxon>Caenorhabditis</taxon>
    </lineage>
</organism>
<dbReference type="Proteomes" id="UP000005237">
    <property type="component" value="Unassembled WGS sequence"/>
</dbReference>
<keyword evidence="3" id="KW-1185">Reference proteome</keyword>
<evidence type="ECO:0000313" key="2">
    <source>
        <dbReference type="EnsemblMetazoa" id="CJA17577.1"/>
    </source>
</evidence>
<accession>A0A8R1I5U9</accession>
<feature type="coiled-coil region" evidence="1">
    <location>
        <begin position="120"/>
        <end position="154"/>
    </location>
</feature>
<sequence>MDQSDLVGIGNEKQIAVFGFSGAAFGDSVFNVYVEAWEEACKEEFKNLPKEFSDKDRLHLITLPFREPKIEQMFKALKRECVTNIFNIPESVTLPECKEMQLATVTEGASRSQSEVEKQLAANYENIRKLRIQIAEARAERAKMTEHIEVLQTLKEAQDQCGLIRENSVLEQKENFKIITEKEEEQTI</sequence>
<evidence type="ECO:0000313" key="3">
    <source>
        <dbReference type="Proteomes" id="UP000005237"/>
    </source>
</evidence>